<evidence type="ECO:0000256" key="3">
    <source>
        <dbReference type="ARBA" id="ARBA00013223"/>
    </source>
</evidence>
<dbReference type="EMBL" id="BAAAMQ010000010">
    <property type="protein sequence ID" value="GAA2107715.1"/>
    <property type="molecule type" value="Genomic_DNA"/>
</dbReference>
<dbReference type="Gene3D" id="3.40.50.720">
    <property type="entry name" value="NAD(P)-binding Rossmann-like Domain"/>
    <property type="match status" value="1"/>
</dbReference>
<reference evidence="14" key="1">
    <citation type="journal article" date="2019" name="Int. J. Syst. Evol. Microbiol.">
        <title>The Global Catalogue of Microorganisms (GCM) 10K type strain sequencing project: providing services to taxonomists for standard genome sequencing and annotation.</title>
        <authorList>
            <consortium name="The Broad Institute Genomics Platform"/>
            <consortium name="The Broad Institute Genome Sequencing Center for Infectious Disease"/>
            <person name="Wu L."/>
            <person name="Ma J."/>
        </authorList>
    </citation>
    <scope>NUCLEOTIDE SEQUENCE [LARGE SCALE GENOMIC DNA]</scope>
    <source>
        <strain evidence="14">JCM 13813</strain>
    </source>
</reference>
<dbReference type="InterPro" id="IPR017900">
    <property type="entry name" value="4Fe4S_Fe_S_CS"/>
</dbReference>
<dbReference type="SUPFAM" id="SSF54862">
    <property type="entry name" value="4Fe-4S ferredoxins"/>
    <property type="match status" value="1"/>
</dbReference>
<keyword evidence="10" id="KW-0411">Iron-sulfur</keyword>
<keyword evidence="5" id="KW-0479">Metal-binding</keyword>
<keyword evidence="4" id="KW-0285">Flavoprotein</keyword>
<evidence type="ECO:0000313" key="14">
    <source>
        <dbReference type="Proteomes" id="UP001501161"/>
    </source>
</evidence>
<dbReference type="Proteomes" id="UP001501161">
    <property type="component" value="Unassembled WGS sequence"/>
</dbReference>
<comment type="similarity">
    <text evidence="2">Belongs to the ferredoxin--NADP reductase type 1 family.</text>
</comment>
<evidence type="ECO:0000256" key="6">
    <source>
        <dbReference type="ARBA" id="ARBA00022827"/>
    </source>
</evidence>
<dbReference type="PRINTS" id="PR00419">
    <property type="entry name" value="ADXRDTASE"/>
</dbReference>
<dbReference type="Gene3D" id="3.30.70.20">
    <property type="match status" value="1"/>
</dbReference>
<keyword evidence="7" id="KW-0521">NADP</keyword>
<dbReference type="InterPro" id="IPR036188">
    <property type="entry name" value="FAD/NAD-bd_sf"/>
</dbReference>
<dbReference type="InterPro" id="IPR021163">
    <property type="entry name" value="Ferredox_Rdtase_adrenod"/>
</dbReference>
<dbReference type="PROSITE" id="PS00198">
    <property type="entry name" value="4FE4S_FER_1"/>
    <property type="match status" value="1"/>
</dbReference>
<evidence type="ECO:0000256" key="7">
    <source>
        <dbReference type="ARBA" id="ARBA00022857"/>
    </source>
</evidence>
<comment type="catalytic activity">
    <reaction evidence="11">
        <text>2 reduced [2Fe-2S]-[ferredoxin] + NADP(+) + H(+) = 2 oxidized [2Fe-2S]-[ferredoxin] + NADPH</text>
        <dbReference type="Rhea" id="RHEA:20125"/>
        <dbReference type="Rhea" id="RHEA-COMP:10000"/>
        <dbReference type="Rhea" id="RHEA-COMP:10001"/>
        <dbReference type="ChEBI" id="CHEBI:15378"/>
        <dbReference type="ChEBI" id="CHEBI:33737"/>
        <dbReference type="ChEBI" id="CHEBI:33738"/>
        <dbReference type="ChEBI" id="CHEBI:57783"/>
        <dbReference type="ChEBI" id="CHEBI:58349"/>
        <dbReference type="EC" id="1.18.1.2"/>
    </reaction>
</comment>
<organism evidence="13 14">
    <name type="scientific">Nocardioides furvisabuli</name>
    <dbReference type="NCBI Taxonomy" id="375542"/>
    <lineage>
        <taxon>Bacteria</taxon>
        <taxon>Bacillati</taxon>
        <taxon>Actinomycetota</taxon>
        <taxon>Actinomycetes</taxon>
        <taxon>Propionibacteriales</taxon>
        <taxon>Nocardioidaceae</taxon>
        <taxon>Nocardioides</taxon>
    </lineage>
</organism>
<evidence type="ECO:0000256" key="9">
    <source>
        <dbReference type="ARBA" id="ARBA00023004"/>
    </source>
</evidence>
<feature type="domain" description="4Fe-4S ferredoxin-type" evidence="12">
    <location>
        <begin position="37"/>
        <end position="66"/>
    </location>
</feature>
<dbReference type="InterPro" id="IPR055275">
    <property type="entry name" value="Ferredox_Rdtase"/>
</dbReference>
<evidence type="ECO:0000256" key="2">
    <source>
        <dbReference type="ARBA" id="ARBA00008312"/>
    </source>
</evidence>
<evidence type="ECO:0000256" key="4">
    <source>
        <dbReference type="ARBA" id="ARBA00022630"/>
    </source>
</evidence>
<dbReference type="PIRSF" id="PIRSF000362">
    <property type="entry name" value="FNR"/>
    <property type="match status" value="1"/>
</dbReference>
<dbReference type="Pfam" id="PF00037">
    <property type="entry name" value="Fer4"/>
    <property type="match status" value="1"/>
</dbReference>
<dbReference type="Pfam" id="PF07992">
    <property type="entry name" value="Pyr_redox_2"/>
    <property type="match status" value="1"/>
</dbReference>
<sequence length="544" mass="57247">MTFVITQSCCEDAACVPVCPVQCIRPRPGDADFATAEQLYIDPSSCIDCGACATACPVDAIFAEDELPSSLSEFGAINADYFKAHPLTPAEPPAVSRHHVPRSVSPMRVAVIGSGPAALYAAAELSEIPRVEVTIIERLPTPFGLIRAGVAPDHESTKRVADRLGRVLVRPNVTCLFDVEVGRDLSIAEVLEHHHAVIVATGASRPRRAGVPGEDLAGSVSAQEFVSWYNGHPDRASLPFPVTGPRAVVIGNGNVALDIARLLAQPAAAYESTAVSDGALKSLAASGIEEVAVVGRRSQAFAAYSTSELAALASLQTVDLLAEADEVAVSDDDRTVAGASSRGWALPRRYRIVAEAATRPRTHSRRIVLRYGLTPTAVLGDHHVTGVELAGPDGTTQVIEASLVVWALGFTGHPIDGLPFDADTGTVPNRAGRVTDLSTGRVVPGVYCSGWAKRGASGVIGTNRVDSAETVASLVEDFTEGRLADPPGDSSSFAALARVRRPGLLDVDGWRRIDAAEVDAGRDEGRSRIKLATWTDLRDAGRGD</sequence>
<evidence type="ECO:0000313" key="13">
    <source>
        <dbReference type="EMBL" id="GAA2107715.1"/>
    </source>
</evidence>
<protein>
    <recommendedName>
        <fullName evidence="3">ferredoxin--NADP(+) reductase</fullName>
        <ecNumber evidence="3">1.18.1.2</ecNumber>
    </recommendedName>
</protein>
<evidence type="ECO:0000256" key="1">
    <source>
        <dbReference type="ARBA" id="ARBA00001974"/>
    </source>
</evidence>
<gene>
    <name evidence="13" type="ORF">GCM10009726_21500</name>
</gene>
<dbReference type="RefSeq" id="WP_231248501.1">
    <property type="nucleotide sequence ID" value="NZ_BAAAMQ010000010.1"/>
</dbReference>
<name>A0ABP5IWJ4_9ACTN</name>
<accession>A0ABP5IWJ4</accession>
<keyword evidence="14" id="KW-1185">Reference proteome</keyword>
<dbReference type="PANTHER" id="PTHR48467:SF1">
    <property type="entry name" value="GLUTAMATE SYNTHASE 1 [NADH], CHLOROPLASTIC-LIKE"/>
    <property type="match status" value="1"/>
</dbReference>
<evidence type="ECO:0000256" key="5">
    <source>
        <dbReference type="ARBA" id="ARBA00022723"/>
    </source>
</evidence>
<dbReference type="EC" id="1.18.1.2" evidence="3"/>
<dbReference type="PROSITE" id="PS51379">
    <property type="entry name" value="4FE4S_FER_2"/>
    <property type="match status" value="1"/>
</dbReference>
<keyword evidence="8" id="KW-0560">Oxidoreductase</keyword>
<dbReference type="InterPro" id="IPR017896">
    <property type="entry name" value="4Fe4S_Fe-S-bd"/>
</dbReference>
<comment type="caution">
    <text evidence="13">The sequence shown here is derived from an EMBL/GenBank/DDBJ whole genome shotgun (WGS) entry which is preliminary data.</text>
</comment>
<comment type="cofactor">
    <cofactor evidence="1">
        <name>FAD</name>
        <dbReference type="ChEBI" id="CHEBI:57692"/>
    </cofactor>
</comment>
<evidence type="ECO:0000256" key="11">
    <source>
        <dbReference type="ARBA" id="ARBA00047776"/>
    </source>
</evidence>
<keyword evidence="9" id="KW-0408">Iron</keyword>
<dbReference type="SUPFAM" id="SSF51971">
    <property type="entry name" value="Nucleotide-binding domain"/>
    <property type="match status" value="1"/>
</dbReference>
<dbReference type="CDD" id="cd04410">
    <property type="entry name" value="DMSOR_beta-like"/>
    <property type="match status" value="1"/>
</dbReference>
<dbReference type="PANTHER" id="PTHR48467">
    <property type="entry name" value="GLUTAMATE SYNTHASE 1 [NADH], CHLOROPLASTIC-LIKE"/>
    <property type="match status" value="1"/>
</dbReference>
<evidence type="ECO:0000256" key="8">
    <source>
        <dbReference type="ARBA" id="ARBA00023002"/>
    </source>
</evidence>
<keyword evidence="6" id="KW-0274">FAD</keyword>
<dbReference type="InterPro" id="IPR023753">
    <property type="entry name" value="FAD/NAD-binding_dom"/>
</dbReference>
<evidence type="ECO:0000259" key="12">
    <source>
        <dbReference type="PROSITE" id="PS51379"/>
    </source>
</evidence>
<dbReference type="Gene3D" id="3.50.50.60">
    <property type="entry name" value="FAD/NAD(P)-binding domain"/>
    <property type="match status" value="1"/>
</dbReference>
<proteinExistence type="inferred from homology"/>
<evidence type="ECO:0000256" key="10">
    <source>
        <dbReference type="ARBA" id="ARBA00023014"/>
    </source>
</evidence>